<dbReference type="Gene3D" id="3.40.47.10">
    <property type="match status" value="1"/>
</dbReference>
<comment type="subcellular location">
    <subcellularLocation>
        <location evidence="1">Mitochondrion</location>
    </subcellularLocation>
</comment>
<protein>
    <recommendedName>
        <fullName evidence="4">acetyl-CoA C-acetyltransferase</fullName>
        <ecNumber evidence="4">2.3.1.9</ecNumber>
    </recommendedName>
</protein>
<dbReference type="InterPro" id="IPR020610">
    <property type="entry name" value="Thiolase_AS"/>
</dbReference>
<evidence type="ECO:0000256" key="6">
    <source>
        <dbReference type="ARBA" id="ARBA00022723"/>
    </source>
</evidence>
<keyword evidence="5 13" id="KW-0808">Transferase</keyword>
<dbReference type="InterPro" id="IPR020617">
    <property type="entry name" value="Thiolase_C"/>
</dbReference>
<keyword evidence="8" id="KW-0630">Potassium</keyword>
<dbReference type="PROSITE" id="PS00098">
    <property type="entry name" value="THIOLASE_1"/>
    <property type="match status" value="1"/>
</dbReference>
<dbReference type="PROSITE" id="PS00099">
    <property type="entry name" value="THIOLASE_3"/>
    <property type="match status" value="1"/>
</dbReference>
<evidence type="ECO:0000313" key="16">
    <source>
        <dbReference type="EMBL" id="JAC79961.1"/>
    </source>
</evidence>
<comment type="catalytic activity">
    <reaction evidence="11">
        <text>2 acetyl-CoA = acetoacetyl-CoA + CoA</text>
        <dbReference type="Rhea" id="RHEA:21036"/>
        <dbReference type="ChEBI" id="CHEBI:57286"/>
        <dbReference type="ChEBI" id="CHEBI:57287"/>
        <dbReference type="ChEBI" id="CHEBI:57288"/>
        <dbReference type="EC" id="2.3.1.9"/>
    </reaction>
    <physiologicalReaction direction="left-to-right" evidence="11">
        <dbReference type="Rhea" id="RHEA:21037"/>
    </physiologicalReaction>
</comment>
<evidence type="ECO:0000259" key="14">
    <source>
        <dbReference type="Pfam" id="PF00108"/>
    </source>
</evidence>
<keyword evidence="7" id="KW-0809">Transit peptide</keyword>
<sequence length="439" mass="45671">MRGIGRFTEIAKAFQPHLFGAVYRQTPYFSVERSLSTMSACSPDNSWSEVCIVAGARTPIGGFQGSLAPLTATELGAIAIKGALSRGGVDPSRVDEVFMGNVLSAGLGQAPSRQAAIAAGLPHSTICTDVNKVCASGMKAVMLAAQSIQLGHSRIAVAGGMESMSNVPYYLPKARTGFRLGNAEVVDGLVRDGLWDPHGDLHMGSCAERCAEHFDISRETQDQHAAESWKRAKSSFSGGSVPDEIIPVEVRGKRSTQLVTVDDALSKMDPKRLPELPPAFETSGSITAGNASPLSDGAAALVLTSRKTAEEEGLKVLATIRGFADAAQAPEWFTTAPAQAVNKALERAGVAISEVDFFEINEAFSVVDLANQRLLGIPPERVNVNGGAVAIGHPIGCSGARILVTLLHVLRKGEGSIGVASICNGGGGASAVVLELAGS</sequence>
<feature type="active site" description="Acyl-thioester intermediate" evidence="12">
    <location>
        <position position="134"/>
    </location>
</feature>
<dbReference type="EMBL" id="GBEZ01005330">
    <property type="protein sequence ID" value="JAC79961.1"/>
    <property type="molecule type" value="Transcribed_RNA"/>
</dbReference>
<comment type="subunit">
    <text evidence="3">Homotetramer.</text>
</comment>
<evidence type="ECO:0000256" key="8">
    <source>
        <dbReference type="ARBA" id="ARBA00022958"/>
    </source>
</evidence>
<dbReference type="InterPro" id="IPR020613">
    <property type="entry name" value="Thiolase_CS"/>
</dbReference>
<dbReference type="Pfam" id="PF02803">
    <property type="entry name" value="Thiolase_C"/>
    <property type="match status" value="1"/>
</dbReference>
<evidence type="ECO:0000256" key="13">
    <source>
        <dbReference type="RuleBase" id="RU003557"/>
    </source>
</evidence>
<dbReference type="GO" id="GO:0046872">
    <property type="term" value="F:metal ion binding"/>
    <property type="evidence" value="ECO:0007669"/>
    <property type="project" value="UniProtKB-KW"/>
</dbReference>
<dbReference type="InterPro" id="IPR002155">
    <property type="entry name" value="Thiolase"/>
</dbReference>
<dbReference type="PANTHER" id="PTHR18919:SF156">
    <property type="entry name" value="ACETYL-COA ACETYLTRANSFERASE, MITOCHONDRIAL"/>
    <property type="match status" value="1"/>
</dbReference>
<dbReference type="PROSITE" id="PS00737">
    <property type="entry name" value="THIOLASE_2"/>
    <property type="match status" value="1"/>
</dbReference>
<dbReference type="SUPFAM" id="SSF53901">
    <property type="entry name" value="Thiolase-like"/>
    <property type="match status" value="2"/>
</dbReference>
<feature type="active site" description="Proton acceptor" evidence="12">
    <location>
        <position position="423"/>
    </location>
</feature>
<feature type="domain" description="Thiolase C-terminal" evidence="15">
    <location>
        <begin position="314"/>
        <end position="435"/>
    </location>
</feature>
<reference evidence="16" key="1">
    <citation type="submission" date="2014-05" db="EMBL/GenBank/DDBJ databases">
        <title>The transcriptome of the halophilic microalga Tetraselmis sp. GSL018 isolated from the Great Salt Lake, Utah.</title>
        <authorList>
            <person name="Jinkerson R.E."/>
            <person name="D'Adamo S."/>
            <person name="Posewitz M.C."/>
        </authorList>
    </citation>
    <scope>NUCLEOTIDE SEQUENCE</scope>
    <source>
        <strain evidence="16">GSL018</strain>
    </source>
</reference>
<dbReference type="NCBIfam" id="TIGR01930">
    <property type="entry name" value="AcCoA-C-Actrans"/>
    <property type="match status" value="1"/>
</dbReference>
<dbReference type="GO" id="GO:0003985">
    <property type="term" value="F:acetyl-CoA C-acetyltransferase activity"/>
    <property type="evidence" value="ECO:0007669"/>
    <property type="project" value="UniProtKB-EC"/>
</dbReference>
<keyword evidence="10 13" id="KW-0012">Acyltransferase</keyword>
<keyword evidence="6" id="KW-0479">Metal-binding</keyword>
<evidence type="ECO:0000256" key="5">
    <source>
        <dbReference type="ARBA" id="ARBA00022679"/>
    </source>
</evidence>
<proteinExistence type="inferred from homology"/>
<dbReference type="GO" id="GO:0005739">
    <property type="term" value="C:mitochondrion"/>
    <property type="evidence" value="ECO:0007669"/>
    <property type="project" value="UniProtKB-SubCell"/>
</dbReference>
<dbReference type="InterPro" id="IPR020615">
    <property type="entry name" value="Thiolase_acyl_enz_int_AS"/>
</dbReference>
<dbReference type="AlphaFoldDB" id="A0A061SB10"/>
<evidence type="ECO:0000256" key="12">
    <source>
        <dbReference type="PIRSR" id="PIRSR000429-1"/>
    </source>
</evidence>
<dbReference type="Pfam" id="PF00108">
    <property type="entry name" value="Thiolase_N"/>
    <property type="match status" value="1"/>
</dbReference>
<evidence type="ECO:0000256" key="2">
    <source>
        <dbReference type="ARBA" id="ARBA00010982"/>
    </source>
</evidence>
<evidence type="ECO:0000256" key="7">
    <source>
        <dbReference type="ARBA" id="ARBA00022946"/>
    </source>
</evidence>
<keyword evidence="9" id="KW-0496">Mitochondrion</keyword>
<dbReference type="InterPro" id="IPR016039">
    <property type="entry name" value="Thiolase-like"/>
</dbReference>
<feature type="active site" description="Proton acceptor" evidence="12">
    <location>
        <position position="393"/>
    </location>
</feature>
<evidence type="ECO:0000256" key="9">
    <source>
        <dbReference type="ARBA" id="ARBA00023128"/>
    </source>
</evidence>
<dbReference type="GO" id="GO:0006635">
    <property type="term" value="P:fatty acid beta-oxidation"/>
    <property type="evidence" value="ECO:0007669"/>
    <property type="project" value="TreeGrafter"/>
</dbReference>
<gene>
    <name evidence="16" type="primary">ATOB</name>
    <name evidence="16" type="ORF">TSPGSL018_11393</name>
</gene>
<dbReference type="InterPro" id="IPR020616">
    <property type="entry name" value="Thiolase_N"/>
</dbReference>
<dbReference type="PANTHER" id="PTHR18919">
    <property type="entry name" value="ACETYL-COA C-ACYLTRANSFERASE"/>
    <property type="match status" value="1"/>
</dbReference>
<evidence type="ECO:0000256" key="11">
    <source>
        <dbReference type="ARBA" id="ARBA00052235"/>
    </source>
</evidence>
<dbReference type="PIRSF" id="PIRSF000429">
    <property type="entry name" value="Ac-CoA_Ac_transf"/>
    <property type="match status" value="1"/>
</dbReference>
<comment type="similarity">
    <text evidence="2 13">Belongs to the thiolase-like superfamily. Thiolase family.</text>
</comment>
<dbReference type="CDD" id="cd00751">
    <property type="entry name" value="thiolase"/>
    <property type="match status" value="1"/>
</dbReference>
<dbReference type="FunFam" id="3.40.47.10:FF:000007">
    <property type="entry name" value="acetyl-CoA acetyltransferase, mitochondrial"/>
    <property type="match status" value="1"/>
</dbReference>
<evidence type="ECO:0000256" key="3">
    <source>
        <dbReference type="ARBA" id="ARBA00011881"/>
    </source>
</evidence>
<evidence type="ECO:0000256" key="1">
    <source>
        <dbReference type="ARBA" id="ARBA00004173"/>
    </source>
</evidence>
<evidence type="ECO:0000259" key="15">
    <source>
        <dbReference type="Pfam" id="PF02803"/>
    </source>
</evidence>
<evidence type="ECO:0000256" key="10">
    <source>
        <dbReference type="ARBA" id="ARBA00023315"/>
    </source>
</evidence>
<name>A0A061SB10_9CHLO</name>
<evidence type="ECO:0000256" key="4">
    <source>
        <dbReference type="ARBA" id="ARBA00012705"/>
    </source>
</evidence>
<organism evidence="16">
    <name type="scientific">Tetraselmis sp. GSL018</name>
    <dbReference type="NCBI Taxonomy" id="582737"/>
    <lineage>
        <taxon>Eukaryota</taxon>
        <taxon>Viridiplantae</taxon>
        <taxon>Chlorophyta</taxon>
        <taxon>core chlorophytes</taxon>
        <taxon>Chlorodendrophyceae</taxon>
        <taxon>Chlorodendrales</taxon>
        <taxon>Chlorodendraceae</taxon>
        <taxon>Tetraselmis</taxon>
    </lineage>
</organism>
<dbReference type="EC" id="2.3.1.9" evidence="4"/>
<feature type="domain" description="Thiolase N-terminal" evidence="14">
    <location>
        <begin position="50"/>
        <end position="306"/>
    </location>
</feature>
<accession>A0A061SB10</accession>